<reference evidence="1" key="1">
    <citation type="submission" date="2022-04" db="EMBL/GenBank/DDBJ databases">
        <title>Genome of the entomopathogenic fungus Entomophthora muscae.</title>
        <authorList>
            <person name="Elya C."/>
            <person name="Lovett B.R."/>
            <person name="Lee E."/>
            <person name="Macias A.M."/>
            <person name="Hajek A.E."/>
            <person name="De Bivort B.L."/>
            <person name="Kasson M.T."/>
            <person name="De Fine Licht H.H."/>
            <person name="Stajich J.E."/>
        </authorList>
    </citation>
    <scope>NUCLEOTIDE SEQUENCE</scope>
    <source>
        <strain evidence="1">Berkeley</strain>
    </source>
</reference>
<comment type="caution">
    <text evidence="1">The sequence shown here is derived from an EMBL/GenBank/DDBJ whole genome shotgun (WGS) entry which is preliminary data.</text>
</comment>
<dbReference type="Proteomes" id="UP001165960">
    <property type="component" value="Unassembled WGS sequence"/>
</dbReference>
<sequence length="113" mass="12813">MERELKKLLKDPNLASKNKRHCPQGQGKSQGHCTYWRKIDKVSAKALMAKMPDTPKITIKRLINVQKTVVEGLQFKSFALSAPSVWVDDPEMYAHLKTSVIKYAAWVLNSTNS</sequence>
<evidence type="ECO:0000313" key="2">
    <source>
        <dbReference type="Proteomes" id="UP001165960"/>
    </source>
</evidence>
<gene>
    <name evidence="1" type="ORF">DSO57_1005484</name>
</gene>
<accession>A0ACC2U5Z3</accession>
<evidence type="ECO:0000313" key="1">
    <source>
        <dbReference type="EMBL" id="KAJ9082342.1"/>
    </source>
</evidence>
<keyword evidence="2" id="KW-1185">Reference proteome</keyword>
<organism evidence="1 2">
    <name type="scientific">Entomophthora muscae</name>
    <dbReference type="NCBI Taxonomy" id="34485"/>
    <lineage>
        <taxon>Eukaryota</taxon>
        <taxon>Fungi</taxon>
        <taxon>Fungi incertae sedis</taxon>
        <taxon>Zoopagomycota</taxon>
        <taxon>Entomophthoromycotina</taxon>
        <taxon>Entomophthoromycetes</taxon>
        <taxon>Entomophthorales</taxon>
        <taxon>Entomophthoraceae</taxon>
        <taxon>Entomophthora</taxon>
    </lineage>
</organism>
<name>A0ACC2U5Z3_9FUNG</name>
<protein>
    <submittedName>
        <fullName evidence="1">Uncharacterized protein</fullName>
    </submittedName>
</protein>
<proteinExistence type="predicted"/>
<dbReference type="EMBL" id="QTSX02001435">
    <property type="protein sequence ID" value="KAJ9082342.1"/>
    <property type="molecule type" value="Genomic_DNA"/>
</dbReference>